<feature type="transmembrane region" description="Helical" evidence="1">
    <location>
        <begin position="20"/>
        <end position="46"/>
    </location>
</feature>
<proteinExistence type="predicted"/>
<dbReference type="PROSITE" id="PS51257">
    <property type="entry name" value="PROKAR_LIPOPROTEIN"/>
    <property type="match status" value="1"/>
</dbReference>
<evidence type="ECO:0000256" key="1">
    <source>
        <dbReference type="SAM" id="Phobius"/>
    </source>
</evidence>
<comment type="caution">
    <text evidence="2">The sequence shown here is derived from an EMBL/GenBank/DDBJ whole genome shotgun (WGS) entry which is preliminary data.</text>
</comment>
<keyword evidence="1" id="KW-1133">Transmembrane helix</keyword>
<reference evidence="2 3" key="1">
    <citation type="submission" date="2024-12" db="EMBL/GenBank/DDBJ databases">
        <title>The unique morphological basis and parallel evolutionary history of personate flowers in Penstemon.</title>
        <authorList>
            <person name="Depatie T.H."/>
            <person name="Wessinger C.A."/>
        </authorList>
    </citation>
    <scope>NUCLEOTIDE SEQUENCE [LARGE SCALE GENOMIC DNA]</scope>
    <source>
        <strain evidence="2">WTNN_2</strain>
        <tissue evidence="2">Leaf</tissue>
    </source>
</reference>
<dbReference type="Proteomes" id="UP001634393">
    <property type="component" value="Unassembled WGS sequence"/>
</dbReference>
<dbReference type="PANTHER" id="PTHR33499:SF11">
    <property type="entry name" value="NO APICAL MERISTEM-ASSOCIATED C-TERMINAL DOMAIN-CONTAINING PROTEIN"/>
    <property type="match status" value="1"/>
</dbReference>
<dbReference type="PANTHER" id="PTHR33499">
    <property type="entry name" value="OS12G0282400 PROTEIN-RELATED"/>
    <property type="match status" value="1"/>
</dbReference>
<accession>A0ABD3S6T9</accession>
<sequence length="421" mass="48244">MVDSTNKSSFPRNLSGNFFYYFSISCICSCFRFSIDIFLLIFFTALNKSKRVTSISTKVFSNSNIANKSARQVAINDDVMDESHEQRGSNECISSSVRESVEEILDTSKGTQGPVKTKKTKRGPTIGWNTQEYTRKYGTKPSIVIPEGMDHPVGQHSSKHASQIGILVKVEAPMQVSGWKEIPEDTKDHLYKKLFLNYEHNKEHVKRCVKRSFAKSYSTFRSNAHIHYKKWRDEVGVVLAKQHIYDRLANRPEDWLWLCDFWETDKFKEVSEKQSNNRAKLKTNHKLGTKSRAAHQYEKTLDDIDMYETEYYNPKTGWANEEAHMKELQEQQNSLPEGASRMSSEKICIEVLGENSSYVKSKVVKSKKPISGNIAVSESSDYQKKLEEDLSTTKAAMATLVQCLEKMSGKSMSEILNLQEW</sequence>
<protein>
    <submittedName>
        <fullName evidence="2">Uncharacterized protein</fullName>
    </submittedName>
</protein>
<dbReference type="AlphaFoldDB" id="A0ABD3S6T9"/>
<keyword evidence="3" id="KW-1185">Reference proteome</keyword>
<evidence type="ECO:0000313" key="2">
    <source>
        <dbReference type="EMBL" id="KAL3820230.1"/>
    </source>
</evidence>
<name>A0ABD3S6T9_9LAMI</name>
<dbReference type="EMBL" id="JBJXBP010000007">
    <property type="protein sequence ID" value="KAL3820230.1"/>
    <property type="molecule type" value="Genomic_DNA"/>
</dbReference>
<keyword evidence="1" id="KW-0472">Membrane</keyword>
<gene>
    <name evidence="2" type="ORF">ACJIZ3_006135</name>
</gene>
<organism evidence="2 3">
    <name type="scientific">Penstemon smallii</name>
    <dbReference type="NCBI Taxonomy" id="265156"/>
    <lineage>
        <taxon>Eukaryota</taxon>
        <taxon>Viridiplantae</taxon>
        <taxon>Streptophyta</taxon>
        <taxon>Embryophyta</taxon>
        <taxon>Tracheophyta</taxon>
        <taxon>Spermatophyta</taxon>
        <taxon>Magnoliopsida</taxon>
        <taxon>eudicotyledons</taxon>
        <taxon>Gunneridae</taxon>
        <taxon>Pentapetalae</taxon>
        <taxon>asterids</taxon>
        <taxon>lamiids</taxon>
        <taxon>Lamiales</taxon>
        <taxon>Plantaginaceae</taxon>
        <taxon>Cheloneae</taxon>
        <taxon>Penstemon</taxon>
    </lineage>
</organism>
<dbReference type="Pfam" id="PF03004">
    <property type="entry name" value="Transposase_24"/>
    <property type="match status" value="1"/>
</dbReference>
<evidence type="ECO:0000313" key="3">
    <source>
        <dbReference type="Proteomes" id="UP001634393"/>
    </source>
</evidence>
<keyword evidence="1" id="KW-0812">Transmembrane</keyword>
<dbReference type="InterPro" id="IPR004252">
    <property type="entry name" value="Probable_transposase_24"/>
</dbReference>